<accession>A0A6A6Z7K7</accession>
<dbReference type="RefSeq" id="XP_033584045.1">
    <property type="nucleotide sequence ID" value="XM_033727409.1"/>
</dbReference>
<reference evidence="1 3" key="1">
    <citation type="journal article" date="2020" name="Stud. Mycol.">
        <title>101 Dothideomycetes genomes: a test case for predicting lifestyles and emergence of pathogens.</title>
        <authorList>
            <person name="Haridas S."/>
            <person name="Albert R."/>
            <person name="Binder M."/>
            <person name="Bloem J."/>
            <person name="Labutti K."/>
            <person name="Salamov A."/>
            <person name="Andreopoulos B."/>
            <person name="Baker S."/>
            <person name="Barry K."/>
            <person name="Bills G."/>
            <person name="Bluhm B."/>
            <person name="Cannon C."/>
            <person name="Castanera R."/>
            <person name="Culley D."/>
            <person name="Daum C."/>
            <person name="Ezra D."/>
            <person name="Gonzalez J."/>
            <person name="Henrissat B."/>
            <person name="Kuo A."/>
            <person name="Liang C."/>
            <person name="Lipzen A."/>
            <person name="Lutzoni F."/>
            <person name="Magnuson J."/>
            <person name="Mondo S."/>
            <person name="Nolan M."/>
            <person name="Ohm R."/>
            <person name="Pangilinan J."/>
            <person name="Park H.-J."/>
            <person name="Ramirez L."/>
            <person name="Alfaro M."/>
            <person name="Sun H."/>
            <person name="Tritt A."/>
            <person name="Yoshinaga Y."/>
            <person name="Zwiers L.-H."/>
            <person name="Turgeon B."/>
            <person name="Goodwin S."/>
            <person name="Spatafora J."/>
            <person name="Crous P."/>
            <person name="Grigoriev I."/>
        </authorList>
    </citation>
    <scope>NUCLEOTIDE SEQUENCE</scope>
    <source>
        <strain evidence="1 3">CBS 304.34</strain>
    </source>
</reference>
<dbReference type="GeneID" id="54468302"/>
<proteinExistence type="predicted"/>
<gene>
    <name evidence="1 3" type="ORF">BDZ99DRAFT_564884</name>
</gene>
<evidence type="ECO:0000313" key="3">
    <source>
        <dbReference type="RefSeq" id="XP_033584045.1"/>
    </source>
</evidence>
<dbReference type="InterPro" id="IPR017853">
    <property type="entry name" value="GH"/>
</dbReference>
<reference evidence="3" key="2">
    <citation type="submission" date="2020-04" db="EMBL/GenBank/DDBJ databases">
        <authorList>
            <consortium name="NCBI Genome Project"/>
        </authorList>
    </citation>
    <scope>NUCLEOTIDE SEQUENCE</scope>
    <source>
        <strain evidence="3">CBS 304.34</strain>
    </source>
</reference>
<keyword evidence="2" id="KW-1185">Reference proteome</keyword>
<dbReference type="EMBL" id="MU003692">
    <property type="protein sequence ID" value="KAF2817081.1"/>
    <property type="molecule type" value="Genomic_DNA"/>
</dbReference>
<dbReference type="AlphaFoldDB" id="A0A6A6Z7K7"/>
<dbReference type="SUPFAM" id="SSF51445">
    <property type="entry name" value="(Trans)glycosidases"/>
    <property type="match status" value="1"/>
</dbReference>
<evidence type="ECO:0000313" key="1">
    <source>
        <dbReference type="EMBL" id="KAF2817081.1"/>
    </source>
</evidence>
<protein>
    <recommendedName>
        <fullName evidence="4">Glycoside hydrolase</fullName>
    </recommendedName>
</protein>
<sequence length="140" mass="16180">MYKFKTPIWNGEFGPVYANPVLEPKANEINAARYDVLGAQLDIYDRYKSHWNIWLYKDIGVQGMVHTNPESKYMKTITGRLKRVPDLQLDAWGRYPSAEVEEVISPLCEYIDRVYSTSRTSIRLIGPRSARSRGLSIRPI</sequence>
<reference evidence="3" key="3">
    <citation type="submission" date="2025-04" db="UniProtKB">
        <authorList>
            <consortium name="RefSeq"/>
        </authorList>
    </citation>
    <scope>IDENTIFICATION</scope>
    <source>
        <strain evidence="3">CBS 304.34</strain>
    </source>
</reference>
<evidence type="ECO:0008006" key="4">
    <source>
        <dbReference type="Google" id="ProtNLM"/>
    </source>
</evidence>
<name>A0A6A6Z7K7_9PEZI</name>
<dbReference type="Proteomes" id="UP000504636">
    <property type="component" value="Unplaced"/>
</dbReference>
<evidence type="ECO:0000313" key="2">
    <source>
        <dbReference type="Proteomes" id="UP000504636"/>
    </source>
</evidence>
<organism evidence="1">
    <name type="scientific">Mytilinidion resinicola</name>
    <dbReference type="NCBI Taxonomy" id="574789"/>
    <lineage>
        <taxon>Eukaryota</taxon>
        <taxon>Fungi</taxon>
        <taxon>Dikarya</taxon>
        <taxon>Ascomycota</taxon>
        <taxon>Pezizomycotina</taxon>
        <taxon>Dothideomycetes</taxon>
        <taxon>Pleosporomycetidae</taxon>
        <taxon>Mytilinidiales</taxon>
        <taxon>Mytilinidiaceae</taxon>
        <taxon>Mytilinidion</taxon>
    </lineage>
</organism>
<dbReference type="OrthoDB" id="1887033at2759"/>